<dbReference type="Proteomes" id="UP000002592">
    <property type="component" value="Chromosome"/>
</dbReference>
<dbReference type="EMBL" id="CP000553">
    <property type="protein sequence ID" value="ABM75314.1"/>
    <property type="molecule type" value="Genomic_DNA"/>
</dbReference>
<evidence type="ECO:0000256" key="1">
    <source>
        <dbReference type="ARBA" id="ARBA00023002"/>
    </source>
</evidence>
<protein>
    <recommendedName>
        <fullName evidence="4">Paired amphipathic helix repeat</fullName>
    </recommendedName>
</protein>
<keyword evidence="1" id="KW-0560">Oxidoreductase</keyword>
<dbReference type="AlphaFoldDB" id="A2C1F4"/>
<dbReference type="RefSeq" id="WP_011823467.1">
    <property type="nucleotide sequence ID" value="NC_008819.1"/>
</dbReference>
<sequence length="281" mass="32793">MKDILFNFTEIRIEISFKSFDELRKNLSFYKRNNLYKINVPCKNTLKKDFLLKSIEIAKDEFPNIDIIPHFSILHEFKRNMINTHDSLVNFLEAVKYYGCKHVLLVSGSQKRASIDSVSALCLLKDNSLFLDQDISFGVAFNPYLPPYLFDEEILRLEKKLQSGLVSSIWIQFGTDYKLLKSRIEILSRLISATINKNPKISKISLFGSILIPSKQFLARFKYRPWKGVYCSNEFLESEEMAHEIIINLLMTYKQNEICPLIETNITTDEHLKKLSNIFNL</sequence>
<dbReference type="Gene3D" id="3.20.20.220">
    <property type="match status" value="1"/>
</dbReference>
<gene>
    <name evidence="2" type="ordered locus">NATL1_07561</name>
</gene>
<reference evidence="3" key="1">
    <citation type="journal article" date="2007" name="PLoS Genet.">
        <title>Patterns and implications of gene gain and loss in the evolution of Prochlorococcus.</title>
        <authorList>
            <person name="Kettler G.C."/>
            <person name="Martiny A.C."/>
            <person name="Huang K."/>
            <person name="Zucker J."/>
            <person name="Coleman M.L."/>
            <person name="Rodrigue S."/>
            <person name="Chen F."/>
            <person name="Lapidus A."/>
            <person name="Ferriera S."/>
            <person name="Johnson J."/>
            <person name="Steglich C."/>
            <person name="Church G.M."/>
            <person name="Richardson P."/>
            <person name="Chisholm S.W."/>
        </authorList>
    </citation>
    <scope>NUCLEOTIDE SEQUENCE [LARGE SCALE GENOMIC DNA]</scope>
    <source>
        <strain evidence="3">NATL1A</strain>
    </source>
</reference>
<dbReference type="GO" id="GO:0016491">
    <property type="term" value="F:oxidoreductase activity"/>
    <property type="evidence" value="ECO:0007669"/>
    <property type="project" value="UniProtKB-KW"/>
</dbReference>
<dbReference type="KEGG" id="pme:NATL1_07561"/>
<evidence type="ECO:0000313" key="2">
    <source>
        <dbReference type="EMBL" id="ABM75314.1"/>
    </source>
</evidence>
<proteinExistence type="predicted"/>
<dbReference type="eggNOG" id="ENOG50315TT">
    <property type="taxonomic scope" value="Bacteria"/>
</dbReference>
<evidence type="ECO:0000313" key="3">
    <source>
        <dbReference type="Proteomes" id="UP000002592"/>
    </source>
</evidence>
<organism evidence="2 3">
    <name type="scientific">Prochlorococcus marinus (strain NATL1A)</name>
    <dbReference type="NCBI Taxonomy" id="167555"/>
    <lineage>
        <taxon>Bacteria</taxon>
        <taxon>Bacillati</taxon>
        <taxon>Cyanobacteriota</taxon>
        <taxon>Cyanophyceae</taxon>
        <taxon>Synechococcales</taxon>
        <taxon>Prochlorococcaceae</taxon>
        <taxon>Prochlorococcus</taxon>
    </lineage>
</organism>
<dbReference type="SUPFAM" id="SSF51730">
    <property type="entry name" value="FAD-linked oxidoreductase"/>
    <property type="match status" value="1"/>
</dbReference>
<dbReference type="HOGENOM" id="CLU_1041548_0_0_3"/>
<dbReference type="InterPro" id="IPR029041">
    <property type="entry name" value="FAD-linked_oxidoreductase-like"/>
</dbReference>
<accession>A2C1F4</accession>
<evidence type="ECO:0008006" key="4">
    <source>
        <dbReference type="Google" id="ProtNLM"/>
    </source>
</evidence>
<name>A2C1F4_PROM1</name>